<evidence type="ECO:0000313" key="8">
    <source>
        <dbReference type="Proteomes" id="UP000076580"/>
    </source>
</evidence>
<dbReference type="GO" id="GO:0010420">
    <property type="term" value="F:polyprenyldihydroxybenzoate methyltransferase activity"/>
    <property type="evidence" value="ECO:0007669"/>
    <property type="project" value="UniProtKB-UniRule"/>
</dbReference>
<dbReference type="CDD" id="cd02440">
    <property type="entry name" value="AdoMet_MTases"/>
    <property type="match status" value="1"/>
</dbReference>
<dbReference type="GO" id="GO:0120537">
    <property type="term" value="F:3-demethylubiquinone 3-O-methyltransferase activity"/>
    <property type="evidence" value="ECO:0007669"/>
    <property type="project" value="RHEA"/>
</dbReference>
<keyword evidence="5" id="KW-0472">Membrane</keyword>
<dbReference type="EC" id="2.1.1.114" evidence="5"/>
<comment type="catalytic activity">
    <reaction evidence="5">
        <text>a 3-demethylubiquinone + S-adenosyl-L-methionine = a ubiquinone + S-adenosyl-L-homocysteine</text>
        <dbReference type="Rhea" id="RHEA:81215"/>
        <dbReference type="Rhea" id="RHEA-COMP:9565"/>
        <dbReference type="Rhea" id="RHEA-COMP:19654"/>
        <dbReference type="ChEBI" id="CHEBI:16389"/>
        <dbReference type="ChEBI" id="CHEBI:57856"/>
        <dbReference type="ChEBI" id="CHEBI:59789"/>
        <dbReference type="ChEBI" id="CHEBI:231825"/>
    </reaction>
</comment>
<evidence type="ECO:0000313" key="7">
    <source>
        <dbReference type="EMBL" id="KYK55130.1"/>
    </source>
</evidence>
<feature type="binding site" evidence="5">
    <location>
        <position position="126"/>
    </location>
    <ligand>
        <name>S-adenosyl-L-methionine</name>
        <dbReference type="ChEBI" id="CHEBI:59789"/>
    </ligand>
</feature>
<keyword evidence="5" id="KW-0999">Mitochondrion inner membrane</keyword>
<dbReference type="PANTHER" id="PTHR43464">
    <property type="entry name" value="METHYLTRANSFERASE"/>
    <property type="match status" value="1"/>
</dbReference>
<feature type="binding site" evidence="5">
    <location>
        <position position="157"/>
    </location>
    <ligand>
        <name>S-adenosyl-L-methionine</name>
        <dbReference type="ChEBI" id="CHEBI:59789"/>
    </ligand>
</feature>
<comment type="pathway">
    <text evidence="5">Cofactor biosynthesis; ubiquinone biosynthesis.</text>
</comment>
<dbReference type="STRING" id="98403.A0A151GDG5"/>
<dbReference type="InterPro" id="IPR029063">
    <property type="entry name" value="SAM-dependent_MTases_sf"/>
</dbReference>
<dbReference type="EMBL" id="LAYC01000003">
    <property type="protein sequence ID" value="KYK55130.1"/>
    <property type="molecule type" value="Genomic_DNA"/>
</dbReference>
<feature type="binding site" evidence="5">
    <location>
        <position position="229"/>
    </location>
    <ligand>
        <name>S-adenosyl-L-methionine</name>
        <dbReference type="ChEBI" id="CHEBI:59789"/>
    </ligand>
</feature>
<evidence type="ECO:0000256" key="2">
    <source>
        <dbReference type="ARBA" id="ARBA00022679"/>
    </source>
</evidence>
<accession>A0A151GDG5</accession>
<keyword evidence="2 5" id="KW-0808">Transferase</keyword>
<comment type="function">
    <text evidence="5">O-methyltransferase required for two non-consecutive steps during ubiquinone biosynthesis. Catalyzes the 2 O-methylation of 3,4-dihydroxy-5-(all-trans-polyprenyl)benzoic acid into 4-hydroxy-3-methoxy-5-(all-trans-polyprenyl)benzoic acid. Also catalyzes the last step of ubiquinone biosynthesis by mediating methylation of 3-demethylubiquinone into ubiquinone. Also able to mediate the methylation of 3-demethylubiquinol into ubiquinol.</text>
</comment>
<dbReference type="UniPathway" id="UPA00232"/>
<keyword evidence="8" id="KW-1185">Reference proteome</keyword>
<evidence type="ECO:0000256" key="1">
    <source>
        <dbReference type="ARBA" id="ARBA00022603"/>
    </source>
</evidence>
<dbReference type="Proteomes" id="UP000076580">
    <property type="component" value="Chromosome 03"/>
</dbReference>
<dbReference type="FunCoup" id="A0A151GDG5">
    <property type="interactions" value="306"/>
</dbReference>
<dbReference type="GO" id="GO:0032259">
    <property type="term" value="P:methylation"/>
    <property type="evidence" value="ECO:0007669"/>
    <property type="project" value="UniProtKB-KW"/>
</dbReference>
<keyword evidence="4 5" id="KW-0949">S-adenosyl-L-methionine</keyword>
<comment type="catalytic activity">
    <reaction evidence="5">
        <text>a 3,4-dihydroxy-5-(all-trans-polyprenyl)benzoate + S-adenosyl-L-methionine = a 4-hydroxy-3-methoxy-5-(all-trans-polyprenyl)benzoate + S-adenosyl-L-homocysteine + H(+)</text>
        <dbReference type="Rhea" id="RHEA:44452"/>
        <dbReference type="Rhea" id="RHEA-COMP:10930"/>
        <dbReference type="Rhea" id="RHEA-COMP:10931"/>
        <dbReference type="ChEBI" id="CHEBI:15378"/>
        <dbReference type="ChEBI" id="CHEBI:57856"/>
        <dbReference type="ChEBI" id="CHEBI:59789"/>
        <dbReference type="ChEBI" id="CHEBI:64694"/>
        <dbReference type="ChEBI" id="CHEBI:84443"/>
        <dbReference type="EC" id="2.1.1.114"/>
    </reaction>
</comment>
<feature type="region of interest" description="Disordered" evidence="6">
    <location>
        <begin position="63"/>
        <end position="89"/>
    </location>
</feature>
<dbReference type="SUPFAM" id="SSF53335">
    <property type="entry name" value="S-adenosyl-L-methionine-dependent methyltransferases"/>
    <property type="match status" value="1"/>
</dbReference>
<evidence type="ECO:0000256" key="5">
    <source>
        <dbReference type="HAMAP-Rule" id="MF_03190"/>
    </source>
</evidence>
<evidence type="ECO:0000256" key="4">
    <source>
        <dbReference type="ARBA" id="ARBA00022691"/>
    </source>
</evidence>
<dbReference type="InParanoid" id="A0A151GDG5"/>
<evidence type="ECO:0000256" key="6">
    <source>
        <dbReference type="SAM" id="MobiDB-lite"/>
    </source>
</evidence>
<keyword evidence="5" id="KW-0460">Magnesium</keyword>
<keyword evidence="5" id="KW-0479">Metal-binding</keyword>
<comment type="cofactor">
    <cofactor evidence="5">
        <name>Mg(2+)</name>
        <dbReference type="ChEBI" id="CHEBI:18420"/>
    </cofactor>
</comment>
<comment type="similarity">
    <text evidence="5">Belongs to the class I-like SAM-binding methyltransferase superfamily. UbiG/COQ3 family.</text>
</comment>
<dbReference type="PANTHER" id="PTHR43464:SF19">
    <property type="entry name" value="UBIQUINONE BIOSYNTHESIS O-METHYLTRANSFERASE, MITOCHONDRIAL"/>
    <property type="match status" value="1"/>
</dbReference>
<protein>
    <recommendedName>
        <fullName evidence="5">Ubiquinone biosynthesis O-methyltransferase, mitochondrial</fullName>
    </recommendedName>
    <alternativeName>
        <fullName evidence="5">3-demethylubiquinol 3-O-methyltransferase</fullName>
        <ecNumber evidence="5">2.1.1.64</ecNumber>
    </alternativeName>
    <alternativeName>
        <fullName evidence="5">3-demethylubiquinone 3-O-methyltransferase</fullName>
        <ecNumber evidence="5">2.1.1.-</ecNumber>
    </alternativeName>
    <alternativeName>
        <fullName evidence="5">Polyprenyldihydroxybenzoate methyltransferase</fullName>
        <ecNumber evidence="5">2.1.1.114</ecNumber>
    </alternativeName>
</protein>
<evidence type="ECO:0000256" key="3">
    <source>
        <dbReference type="ARBA" id="ARBA00022688"/>
    </source>
</evidence>
<dbReference type="EC" id="2.1.1.-" evidence="5"/>
<comment type="subcellular location">
    <subcellularLocation>
        <location evidence="5">Mitochondrion inner membrane</location>
        <topology evidence="5">Peripheral membrane protein</topology>
        <orientation evidence="5">Matrix side</orientation>
    </subcellularLocation>
</comment>
<feature type="binding site" evidence="5">
    <location>
        <position position="230"/>
    </location>
    <ligand>
        <name>Mg(2+)</name>
        <dbReference type="ChEBI" id="CHEBI:18420"/>
    </ligand>
</feature>
<keyword evidence="5" id="KW-0496">Mitochondrion</keyword>
<comment type="subunit">
    <text evidence="5">Component of a multi-subunit COQ enzyme complex, composed of at least COQ3, COQ4, COQ5, COQ6, COQ7 and COQ9.</text>
</comment>
<gene>
    <name evidence="5" type="primary">COQ3</name>
    <name evidence="7" type="ORF">DCS_07092</name>
</gene>
<sequence length="342" mass="38346">MQLHGIVISRFHQLPSSIELTLGRRADPQTRPSTDITVRLHPLMPAPSWTSTTAARLARLPTSLPRLQPPRTAPSHHGPKLSSRRRWSSTFSSVNPDEVSHFNALAGEWWDPHGSSRLLHLMNPLRHDFIQSCLRSEPPPATPSVTAPPSLAYLDIGCGGGIFAESAARLPTTRSVTAVDPTPSVLAVAKAHARKDPSLAGRLTYKQTAVEHLEVPQRDQDRYDVVTLFEVIEHIDEPAALLDRLKPFVKPGGWLVMSTIARTWLSWFTTNLVAEDLLRIVPRGTHDWNKYINEHELRRYFAGKGWESPRVMGVVYVPGLGWKEVRGSEHVGNYFFAVRREQ</sequence>
<comment type="caution">
    <text evidence="7">The sequence shown here is derived from an EMBL/GenBank/DDBJ whole genome shotgun (WGS) entry which is preliminary data.</text>
</comment>
<dbReference type="NCBIfam" id="TIGR01983">
    <property type="entry name" value="UbiG"/>
    <property type="match status" value="1"/>
</dbReference>
<name>A0A151GDG5_DRECN</name>
<dbReference type="GO" id="GO:0061542">
    <property type="term" value="F:3-demethylubiquinol 3-O-methyltransferase activity"/>
    <property type="evidence" value="ECO:0007669"/>
    <property type="project" value="UniProtKB-UniRule"/>
</dbReference>
<organism evidence="7 8">
    <name type="scientific">Drechmeria coniospora</name>
    <name type="common">Nematophagous fungus</name>
    <name type="synonym">Meria coniospora</name>
    <dbReference type="NCBI Taxonomy" id="98403"/>
    <lineage>
        <taxon>Eukaryota</taxon>
        <taxon>Fungi</taxon>
        <taxon>Dikarya</taxon>
        <taxon>Ascomycota</taxon>
        <taxon>Pezizomycotina</taxon>
        <taxon>Sordariomycetes</taxon>
        <taxon>Hypocreomycetidae</taxon>
        <taxon>Hypocreales</taxon>
        <taxon>Ophiocordycipitaceae</taxon>
        <taxon>Drechmeria</taxon>
    </lineage>
</organism>
<reference evidence="7 8" key="1">
    <citation type="journal article" date="2016" name="Sci. Rep.">
        <title>Insights into Adaptations to a Near-Obligate Nematode Endoparasitic Lifestyle from the Finished Genome of Drechmeria coniospora.</title>
        <authorList>
            <person name="Zhang L."/>
            <person name="Zhou Z."/>
            <person name="Guo Q."/>
            <person name="Fokkens L."/>
            <person name="Miskei M."/>
            <person name="Pocsi I."/>
            <person name="Zhang W."/>
            <person name="Chen M."/>
            <person name="Wang L."/>
            <person name="Sun Y."/>
            <person name="Donzelli B.G."/>
            <person name="Gibson D.M."/>
            <person name="Nelson D.R."/>
            <person name="Luo J.G."/>
            <person name="Rep M."/>
            <person name="Liu H."/>
            <person name="Yang S."/>
            <person name="Wang J."/>
            <person name="Krasnoff S.B."/>
            <person name="Xu Y."/>
            <person name="Molnar I."/>
            <person name="Lin M."/>
        </authorList>
    </citation>
    <scope>NUCLEOTIDE SEQUENCE [LARGE SCALE GENOMIC DNA]</scope>
    <source>
        <strain evidence="7 8">ARSEF 6962</strain>
    </source>
</reference>
<feature type="compositionally biased region" description="Basic residues" evidence="6">
    <location>
        <begin position="77"/>
        <end position="87"/>
    </location>
</feature>
<dbReference type="AlphaFoldDB" id="A0A151GDG5"/>
<comment type="catalytic activity">
    <reaction evidence="5">
        <text>a 3-demethylubiquinol + S-adenosyl-L-methionine = a ubiquinol + S-adenosyl-L-homocysteine + H(+)</text>
        <dbReference type="Rhea" id="RHEA:44380"/>
        <dbReference type="Rhea" id="RHEA-COMP:9566"/>
        <dbReference type="Rhea" id="RHEA-COMP:10914"/>
        <dbReference type="ChEBI" id="CHEBI:15378"/>
        <dbReference type="ChEBI" id="CHEBI:17976"/>
        <dbReference type="ChEBI" id="CHEBI:57856"/>
        <dbReference type="ChEBI" id="CHEBI:59789"/>
        <dbReference type="ChEBI" id="CHEBI:84422"/>
        <dbReference type="EC" id="2.1.1.64"/>
    </reaction>
</comment>
<dbReference type="InterPro" id="IPR010233">
    <property type="entry name" value="UbiG_MeTrfase"/>
</dbReference>
<dbReference type="GO" id="GO:0046872">
    <property type="term" value="F:metal ion binding"/>
    <property type="evidence" value="ECO:0007669"/>
    <property type="project" value="UniProtKB-KW"/>
</dbReference>
<feature type="binding site" evidence="5">
    <location>
        <position position="234"/>
    </location>
    <ligand>
        <name>Mg(2+)</name>
        <dbReference type="ChEBI" id="CHEBI:18420"/>
    </ligand>
</feature>
<dbReference type="Pfam" id="PF13489">
    <property type="entry name" value="Methyltransf_23"/>
    <property type="match status" value="1"/>
</dbReference>
<dbReference type="GO" id="GO:0031314">
    <property type="term" value="C:extrinsic component of mitochondrial inner membrane"/>
    <property type="evidence" value="ECO:0007669"/>
    <property type="project" value="UniProtKB-UniRule"/>
</dbReference>
<dbReference type="HAMAP" id="MF_00472">
    <property type="entry name" value="UbiG"/>
    <property type="match status" value="1"/>
</dbReference>
<dbReference type="Gene3D" id="3.40.50.150">
    <property type="entry name" value="Vaccinia Virus protein VP39"/>
    <property type="match status" value="1"/>
</dbReference>
<keyword evidence="1 5" id="KW-0489">Methyltransferase</keyword>
<dbReference type="EC" id="2.1.1.64" evidence="5"/>
<feature type="binding site" evidence="5">
    <location>
        <position position="180"/>
    </location>
    <ligand>
        <name>S-adenosyl-L-methionine</name>
        <dbReference type="ChEBI" id="CHEBI:59789"/>
    </ligand>
</feature>
<feature type="binding site" evidence="5">
    <location>
        <position position="233"/>
    </location>
    <ligand>
        <name>Mg(2+)</name>
        <dbReference type="ChEBI" id="CHEBI:18420"/>
    </ligand>
</feature>
<keyword evidence="3 5" id="KW-0831">Ubiquinone biosynthesis</keyword>
<proteinExistence type="inferred from homology"/>